<protein>
    <recommendedName>
        <fullName evidence="3">FeoB-associated Cys-rich membrane protein</fullName>
    </recommendedName>
</protein>
<reference evidence="1" key="1">
    <citation type="submission" date="2021-02" db="EMBL/GenBank/DDBJ databases">
        <title>Infant gut strain persistence is associated with maternal origin, phylogeny, and functional potential including surface adhesion and iron acquisition.</title>
        <authorList>
            <person name="Lou Y.C."/>
        </authorList>
    </citation>
    <scope>NUCLEOTIDE SEQUENCE</scope>
    <source>
        <strain evidence="1">L2_039_000G1_dasL2_039_000G1_concoct_11</strain>
    </source>
</reference>
<name>A0A943Z7K8_9ACTN</name>
<proteinExistence type="predicted"/>
<dbReference type="AlphaFoldDB" id="A0A943Z7K8"/>
<organism evidence="1 2">
    <name type="scientific">Slackia piriformis</name>
    <dbReference type="NCBI Taxonomy" id="626934"/>
    <lineage>
        <taxon>Bacteria</taxon>
        <taxon>Bacillati</taxon>
        <taxon>Actinomycetota</taxon>
        <taxon>Coriobacteriia</taxon>
        <taxon>Eggerthellales</taxon>
        <taxon>Eggerthellaceae</taxon>
        <taxon>Slackia</taxon>
    </lineage>
</organism>
<dbReference type="Proteomes" id="UP000727506">
    <property type="component" value="Unassembled WGS sequence"/>
</dbReference>
<dbReference type="EMBL" id="JAGZSV010000066">
    <property type="protein sequence ID" value="MBS6940774.1"/>
    <property type="molecule type" value="Genomic_DNA"/>
</dbReference>
<evidence type="ECO:0000313" key="2">
    <source>
        <dbReference type="Proteomes" id="UP000727506"/>
    </source>
</evidence>
<evidence type="ECO:0000313" key="1">
    <source>
        <dbReference type="EMBL" id="MBS6940774.1"/>
    </source>
</evidence>
<evidence type="ECO:0008006" key="3">
    <source>
        <dbReference type="Google" id="ProtNLM"/>
    </source>
</evidence>
<comment type="caution">
    <text evidence="1">The sequence shown here is derived from an EMBL/GenBank/DDBJ whole genome shotgun (WGS) entry which is preliminary data.</text>
</comment>
<sequence>MNVSTAIVLAVIVVCVCLAVRSFRKKGMCGCKEHCSCSGSCASGCSACALSEDAIREMSAAAERADAS</sequence>
<gene>
    <name evidence="1" type="ORF">KH142_04710</name>
</gene>
<accession>A0A943Z7K8</accession>